<dbReference type="RefSeq" id="WP_158290623.1">
    <property type="nucleotide sequence ID" value="NZ_JACHHE010000010.1"/>
</dbReference>
<dbReference type="AlphaFoldDB" id="A0A7W8FTH4"/>
<evidence type="ECO:0000313" key="5">
    <source>
        <dbReference type="EMBL" id="MBB5181554.1"/>
    </source>
</evidence>
<keyword evidence="6" id="KW-1185">Reference proteome</keyword>
<keyword evidence="2" id="KW-0547">Nucleotide-binding</keyword>
<organism evidence="5 6">
    <name type="scientific">Planococcus koreensis</name>
    <dbReference type="NCBI Taxonomy" id="112331"/>
    <lineage>
        <taxon>Bacteria</taxon>
        <taxon>Bacillati</taxon>
        <taxon>Bacillota</taxon>
        <taxon>Bacilli</taxon>
        <taxon>Bacillales</taxon>
        <taxon>Caryophanaceae</taxon>
        <taxon>Planococcus</taxon>
    </lineage>
</organism>
<evidence type="ECO:0000259" key="4">
    <source>
        <dbReference type="PROSITE" id="PS50893"/>
    </source>
</evidence>
<evidence type="ECO:0000313" key="6">
    <source>
        <dbReference type="Proteomes" id="UP000525923"/>
    </source>
</evidence>
<dbReference type="InterPro" id="IPR027417">
    <property type="entry name" value="P-loop_NTPase"/>
</dbReference>
<feature type="domain" description="ABC transporter" evidence="4">
    <location>
        <begin position="1"/>
        <end position="210"/>
    </location>
</feature>
<dbReference type="EMBL" id="JACHHE010000010">
    <property type="protein sequence ID" value="MBB5181554.1"/>
    <property type="molecule type" value="Genomic_DNA"/>
</dbReference>
<accession>A0A7W8FTH4</accession>
<dbReference type="PROSITE" id="PS50893">
    <property type="entry name" value="ABC_TRANSPORTER_2"/>
    <property type="match status" value="1"/>
</dbReference>
<protein>
    <submittedName>
        <fullName evidence="5">ABC-2 type transport system ATP-binding protein</fullName>
    </submittedName>
</protein>
<dbReference type="OrthoDB" id="9790614at2"/>
<dbReference type="Pfam" id="PF00005">
    <property type="entry name" value="ABC_tran"/>
    <property type="match status" value="1"/>
</dbReference>
<name>A0A7W8FTH4_9BACL</name>
<dbReference type="GO" id="GO:0016887">
    <property type="term" value="F:ATP hydrolysis activity"/>
    <property type="evidence" value="ECO:0007669"/>
    <property type="project" value="InterPro"/>
</dbReference>
<dbReference type="Gene3D" id="3.40.50.300">
    <property type="entry name" value="P-loop containing nucleotide triphosphate hydrolases"/>
    <property type="match status" value="1"/>
</dbReference>
<dbReference type="InterPro" id="IPR051782">
    <property type="entry name" value="ABC_Transporter_VariousFunc"/>
</dbReference>
<gene>
    <name evidence="5" type="ORF">HNQ44_003019</name>
</gene>
<reference evidence="5 6" key="1">
    <citation type="submission" date="2020-08" db="EMBL/GenBank/DDBJ databases">
        <title>Genomic Encyclopedia of Type Strains, Phase IV (KMG-IV): sequencing the most valuable type-strain genomes for metagenomic binning, comparative biology and taxonomic classification.</title>
        <authorList>
            <person name="Goeker M."/>
        </authorList>
    </citation>
    <scope>NUCLEOTIDE SEQUENCE [LARGE SCALE GENOMIC DNA]</scope>
    <source>
        <strain evidence="5 6">DSM 15895</strain>
    </source>
</reference>
<dbReference type="GO" id="GO:0005524">
    <property type="term" value="F:ATP binding"/>
    <property type="evidence" value="ECO:0007669"/>
    <property type="project" value="UniProtKB-KW"/>
</dbReference>
<dbReference type="SUPFAM" id="SSF52540">
    <property type="entry name" value="P-loop containing nucleoside triphosphate hydrolases"/>
    <property type="match status" value="1"/>
</dbReference>
<keyword evidence="1" id="KW-0813">Transport</keyword>
<comment type="caution">
    <text evidence="5">The sequence shown here is derived from an EMBL/GenBank/DDBJ whole genome shotgun (WGS) entry which is preliminary data.</text>
</comment>
<dbReference type="PANTHER" id="PTHR42939:SF1">
    <property type="entry name" value="ABC TRANSPORTER ATP-BINDING PROTEIN ALBC-RELATED"/>
    <property type="match status" value="1"/>
</dbReference>
<evidence type="ECO:0000256" key="3">
    <source>
        <dbReference type="ARBA" id="ARBA00022840"/>
    </source>
</evidence>
<keyword evidence="3 5" id="KW-0067">ATP-binding</keyword>
<dbReference type="PANTHER" id="PTHR42939">
    <property type="entry name" value="ABC TRANSPORTER ATP-BINDING PROTEIN ALBC-RELATED"/>
    <property type="match status" value="1"/>
</dbReference>
<proteinExistence type="predicted"/>
<evidence type="ECO:0000256" key="2">
    <source>
        <dbReference type="ARBA" id="ARBA00022741"/>
    </source>
</evidence>
<dbReference type="Proteomes" id="UP000525923">
    <property type="component" value="Unassembled WGS sequence"/>
</dbReference>
<sequence>MLVVSDIQLKTKETLLYGANMQLRKGTIYGLSARNGSGKTTLLRTISGLRSEPLGSIAIQENDHLLSALEVKKQLFYFETVEWLDPNLSGWDYLRFTQDAWNQSDRPIEEIVSFWEMDSYIKTPIKKYSLGMKQKVLLAMYGVSGASYWLLDEPTIGLDTNSLKKFQTYLLDAKTDGACILFSSHQNDSLYAVCDYMYEMEDGSLLLSMIKKGDDKG</sequence>
<dbReference type="InterPro" id="IPR003439">
    <property type="entry name" value="ABC_transporter-like_ATP-bd"/>
</dbReference>
<evidence type="ECO:0000256" key="1">
    <source>
        <dbReference type="ARBA" id="ARBA00022448"/>
    </source>
</evidence>